<evidence type="ECO:0000313" key="11">
    <source>
        <dbReference type="Proteomes" id="UP000695026"/>
    </source>
</evidence>
<dbReference type="GO" id="GO:0005789">
    <property type="term" value="C:endoplasmic reticulum membrane"/>
    <property type="evidence" value="ECO:0007669"/>
    <property type="project" value="UniProtKB-SubCell"/>
</dbReference>
<reference evidence="12" key="1">
    <citation type="submission" date="2025-08" db="UniProtKB">
        <authorList>
            <consortium name="RefSeq"/>
        </authorList>
    </citation>
    <scope>IDENTIFICATION</scope>
    <source>
        <tissue evidence="12">Liver</tissue>
    </source>
</reference>
<protein>
    <submittedName>
        <fullName evidence="12">Taurochenodeoxycholic 6 alpha-hydroxylase</fullName>
    </submittedName>
</protein>
<dbReference type="Pfam" id="PF00067">
    <property type="entry name" value="p450"/>
    <property type="match status" value="1"/>
</dbReference>
<gene>
    <name evidence="12" type="primary">LOC103051049</name>
</gene>
<dbReference type="PANTHER" id="PTHR24291">
    <property type="entry name" value="CYTOCHROME P450 FAMILY 4"/>
    <property type="match status" value="1"/>
</dbReference>
<dbReference type="RefSeq" id="XP_015744910.1">
    <property type="nucleotide sequence ID" value="XM_015889424.2"/>
</dbReference>
<organism evidence="11 12">
    <name type="scientific">Python bivittatus</name>
    <name type="common">Burmese python</name>
    <name type="synonym">Python molurus bivittatus</name>
    <dbReference type="NCBI Taxonomy" id="176946"/>
    <lineage>
        <taxon>Eukaryota</taxon>
        <taxon>Metazoa</taxon>
        <taxon>Chordata</taxon>
        <taxon>Craniata</taxon>
        <taxon>Vertebrata</taxon>
        <taxon>Euteleostomi</taxon>
        <taxon>Lepidosauria</taxon>
        <taxon>Squamata</taxon>
        <taxon>Bifurcata</taxon>
        <taxon>Unidentata</taxon>
        <taxon>Episquamata</taxon>
        <taxon>Toxicofera</taxon>
        <taxon>Serpentes</taxon>
        <taxon>Henophidia</taxon>
        <taxon>Pythonidae</taxon>
        <taxon>Python</taxon>
    </lineage>
</organism>
<dbReference type="PRINTS" id="PR00463">
    <property type="entry name" value="EP450I"/>
</dbReference>
<dbReference type="InterPro" id="IPR001128">
    <property type="entry name" value="Cyt_P450"/>
</dbReference>
<feature type="transmembrane region" description="Helical" evidence="10">
    <location>
        <begin position="12"/>
        <end position="35"/>
    </location>
</feature>
<evidence type="ECO:0000256" key="9">
    <source>
        <dbReference type="PIRSR" id="PIRSR602401-1"/>
    </source>
</evidence>
<keyword evidence="6 9" id="KW-0408">Iron</keyword>
<keyword evidence="10" id="KW-0812">Transmembrane</keyword>
<keyword evidence="10" id="KW-1133">Transmembrane helix</keyword>
<keyword evidence="4 9" id="KW-0479">Metal-binding</keyword>
<dbReference type="Gene3D" id="1.10.630.10">
    <property type="entry name" value="Cytochrome P450"/>
    <property type="match status" value="1"/>
</dbReference>
<keyword evidence="5" id="KW-0256">Endoplasmic reticulum</keyword>
<dbReference type="Proteomes" id="UP000695026">
    <property type="component" value="Unplaced"/>
</dbReference>
<evidence type="ECO:0000256" key="10">
    <source>
        <dbReference type="SAM" id="Phobius"/>
    </source>
</evidence>
<keyword evidence="8 10" id="KW-0472">Membrane</keyword>
<sequence length="512" mass="59387">MVFMMEETPGFSQLTLICSGFCLVYVLLKIIQLYYKRQKQLKAYKNFPGPPSHWLYGNIHQIPSHREELTLMLEWAETYSYAFPRWFGGFISSIVVTGPEYAKTVFARGDPKPEFIYEPLIPWIGKGLLILNGSKWHQHRRLLTPAFHYNILKPYVALIADSTKIMLDKWEKLIAKEPMKSLEMFDHVSLMTLDSIMKCAFSYQSNCQTDRDLDYYVHAVSDLNLLLFSRITSTILQSDFLYSCTPSGQQFKKACRLAHHHTEKVIEERKKSLQNERELEKIQKKQYLDFLDILLCTKYENGTGLSDEDLRAEVDTFMFAGHDTTASALSWILYAMAKHPEHQQKCREEIKEILGDREDIQWDDLGKMTYTTMCIKESLRIYSPVPTVSRKLSKPITFFDGRTLPEGIIVTVHIYSLHKNSRIWQDPFEFDPMRFSAENFKRHSHAFIPFAAGSRNCIGQQFAMNELKVALALTLLRFEIMPDPEKTPIPIPQVVLKSENGIYLILKKLSSS</sequence>
<name>A0A9F3W145_PYTBI</name>
<evidence type="ECO:0000256" key="3">
    <source>
        <dbReference type="ARBA" id="ARBA00022617"/>
    </source>
</evidence>
<dbReference type="GO" id="GO:0004497">
    <property type="term" value="F:monooxygenase activity"/>
    <property type="evidence" value="ECO:0007669"/>
    <property type="project" value="UniProtKB-KW"/>
</dbReference>
<comment type="similarity">
    <text evidence="2">Belongs to the cytochrome P450 family.</text>
</comment>
<dbReference type="CDD" id="cd20678">
    <property type="entry name" value="CYP4B-like"/>
    <property type="match status" value="1"/>
</dbReference>
<feature type="binding site" description="axial binding residue" evidence="9">
    <location>
        <position position="457"/>
    </location>
    <ligand>
        <name>heme</name>
        <dbReference type="ChEBI" id="CHEBI:30413"/>
    </ligand>
    <ligandPart>
        <name>Fe</name>
        <dbReference type="ChEBI" id="CHEBI:18248"/>
    </ligandPart>
</feature>
<comment type="cofactor">
    <cofactor evidence="9">
        <name>heme</name>
        <dbReference type="ChEBI" id="CHEBI:30413"/>
    </cofactor>
</comment>
<proteinExistence type="inferred from homology"/>
<dbReference type="InterPro" id="IPR002401">
    <property type="entry name" value="Cyt_P450_E_grp-I"/>
</dbReference>
<evidence type="ECO:0000256" key="7">
    <source>
        <dbReference type="ARBA" id="ARBA00023033"/>
    </source>
</evidence>
<dbReference type="FunFam" id="1.10.630.10:FF:000005">
    <property type="entry name" value="cytochrome P450 4F22 isoform X2"/>
    <property type="match status" value="1"/>
</dbReference>
<keyword evidence="3 9" id="KW-0349">Heme</keyword>
<evidence type="ECO:0000256" key="4">
    <source>
        <dbReference type="ARBA" id="ARBA00022723"/>
    </source>
</evidence>
<dbReference type="GO" id="GO:0016705">
    <property type="term" value="F:oxidoreductase activity, acting on paired donors, with incorporation or reduction of molecular oxygen"/>
    <property type="evidence" value="ECO:0007669"/>
    <property type="project" value="InterPro"/>
</dbReference>
<dbReference type="PANTHER" id="PTHR24291:SF201">
    <property type="entry name" value="CYTOCHROME P450, FAMILY 4, SUBFAMILY B, POLYPEPTIDE 7"/>
    <property type="match status" value="1"/>
</dbReference>
<evidence type="ECO:0000256" key="6">
    <source>
        <dbReference type="ARBA" id="ARBA00023004"/>
    </source>
</evidence>
<evidence type="ECO:0000256" key="5">
    <source>
        <dbReference type="ARBA" id="ARBA00022824"/>
    </source>
</evidence>
<comment type="subcellular location">
    <subcellularLocation>
        <location evidence="1">Endoplasmic reticulum membrane</location>
    </subcellularLocation>
</comment>
<dbReference type="GO" id="GO:0005506">
    <property type="term" value="F:iron ion binding"/>
    <property type="evidence" value="ECO:0007669"/>
    <property type="project" value="InterPro"/>
</dbReference>
<dbReference type="InterPro" id="IPR036396">
    <property type="entry name" value="Cyt_P450_sf"/>
</dbReference>
<keyword evidence="7" id="KW-0503">Monooxygenase</keyword>
<dbReference type="GO" id="GO:0020037">
    <property type="term" value="F:heme binding"/>
    <property type="evidence" value="ECO:0007669"/>
    <property type="project" value="InterPro"/>
</dbReference>
<dbReference type="InterPro" id="IPR050196">
    <property type="entry name" value="Cytochrome_P450_Monoox"/>
</dbReference>
<keyword evidence="11" id="KW-1185">Reference proteome</keyword>
<dbReference type="OrthoDB" id="1470350at2759"/>
<dbReference type="KEGG" id="pbi:103051049"/>
<evidence type="ECO:0000256" key="2">
    <source>
        <dbReference type="ARBA" id="ARBA00010617"/>
    </source>
</evidence>
<evidence type="ECO:0000313" key="12">
    <source>
        <dbReference type="RefSeq" id="XP_015744910.1"/>
    </source>
</evidence>
<dbReference type="SUPFAM" id="SSF48264">
    <property type="entry name" value="Cytochrome P450"/>
    <property type="match status" value="1"/>
</dbReference>
<accession>A0A9F3W145</accession>
<dbReference type="GeneID" id="103051049"/>
<evidence type="ECO:0000256" key="1">
    <source>
        <dbReference type="ARBA" id="ARBA00004586"/>
    </source>
</evidence>
<keyword evidence="7" id="KW-0560">Oxidoreductase</keyword>
<dbReference type="PRINTS" id="PR00385">
    <property type="entry name" value="P450"/>
</dbReference>
<dbReference type="AlphaFoldDB" id="A0A9F3W145"/>
<evidence type="ECO:0000256" key="8">
    <source>
        <dbReference type="ARBA" id="ARBA00023136"/>
    </source>
</evidence>
<dbReference type="OMA" id="LAMTTVY"/>